<feature type="region of interest" description="Disordered" evidence="8">
    <location>
        <begin position="723"/>
        <end position="748"/>
    </location>
</feature>
<dbReference type="Pfam" id="PF09445">
    <property type="entry name" value="Methyltransf_15"/>
    <property type="match status" value="1"/>
</dbReference>
<dbReference type="GO" id="GO:0008168">
    <property type="term" value="F:methyltransferase activity"/>
    <property type="evidence" value="ECO:0007669"/>
    <property type="project" value="UniProtKB-KW"/>
</dbReference>
<feature type="compositionally biased region" description="Basic and acidic residues" evidence="8">
    <location>
        <begin position="278"/>
        <end position="287"/>
    </location>
</feature>
<reference evidence="9" key="1">
    <citation type="submission" date="2017-08" db="EMBL/GenBank/DDBJ databases">
        <authorList>
            <person name="Polle J.E."/>
            <person name="Barry K."/>
            <person name="Cushman J."/>
            <person name="Schmutz J."/>
            <person name="Tran D."/>
            <person name="Hathwaick L.T."/>
            <person name="Yim W.C."/>
            <person name="Jenkins J."/>
            <person name="Mckie-Krisberg Z.M."/>
            <person name="Prochnik S."/>
            <person name="Lindquist E."/>
            <person name="Dockter R.B."/>
            <person name="Adam C."/>
            <person name="Molina H."/>
            <person name="Bunkerborg J."/>
            <person name="Jin E."/>
            <person name="Buchheim M."/>
            <person name="Magnuson J."/>
        </authorList>
    </citation>
    <scope>NUCLEOTIDE SEQUENCE</scope>
    <source>
        <strain evidence="9">CCAP 19/18</strain>
    </source>
</reference>
<evidence type="ECO:0000256" key="5">
    <source>
        <dbReference type="ARBA" id="ARBA00048763"/>
    </source>
</evidence>
<evidence type="ECO:0000313" key="9">
    <source>
        <dbReference type="EMBL" id="KAF5831331.1"/>
    </source>
</evidence>
<evidence type="ECO:0000256" key="3">
    <source>
        <dbReference type="ARBA" id="ARBA00047418"/>
    </source>
</evidence>
<name>A0ABQ7G9Q4_DUNSA</name>
<comment type="catalytic activity">
    <reaction evidence="3">
        <text>a 5'-end (N(2),N(7)-dimethyl 5'-triphosphoguanosine)-ribonucleoside in snoRNA + S-adenosyl-L-methionine = a 5'-end (N(2),N(2),N(7)-trimethyl 5'-triphosphoguanosine)-ribonucleoside in snoRNA + S-adenosyl-L-homocysteine + H(+)</text>
        <dbReference type="Rhea" id="RHEA:78507"/>
        <dbReference type="Rhea" id="RHEA-COMP:19088"/>
        <dbReference type="Rhea" id="RHEA-COMP:19090"/>
        <dbReference type="ChEBI" id="CHEBI:15378"/>
        <dbReference type="ChEBI" id="CHEBI:57856"/>
        <dbReference type="ChEBI" id="CHEBI:59789"/>
        <dbReference type="ChEBI" id="CHEBI:167623"/>
        <dbReference type="ChEBI" id="CHEBI:172880"/>
    </reaction>
    <physiologicalReaction direction="left-to-right" evidence="3">
        <dbReference type="Rhea" id="RHEA:78508"/>
    </physiologicalReaction>
</comment>
<protein>
    <recommendedName>
        <fullName evidence="1">Trimethylguanosine synthase</fullName>
    </recommendedName>
    <alternativeName>
        <fullName evidence="7">Cap-specific guanine-N(2) methyltransferase</fullName>
    </alternativeName>
</protein>
<feature type="region of interest" description="Disordered" evidence="8">
    <location>
        <begin position="368"/>
        <end position="388"/>
    </location>
</feature>
<organism evidence="9 10">
    <name type="scientific">Dunaliella salina</name>
    <name type="common">Green alga</name>
    <name type="synonym">Protococcus salinus</name>
    <dbReference type="NCBI Taxonomy" id="3046"/>
    <lineage>
        <taxon>Eukaryota</taxon>
        <taxon>Viridiplantae</taxon>
        <taxon>Chlorophyta</taxon>
        <taxon>core chlorophytes</taxon>
        <taxon>Chlorophyceae</taxon>
        <taxon>CS clade</taxon>
        <taxon>Chlamydomonadales</taxon>
        <taxon>Dunaliellaceae</taxon>
        <taxon>Dunaliella</taxon>
    </lineage>
</organism>
<evidence type="ECO:0000256" key="1">
    <source>
        <dbReference type="ARBA" id="ARBA00018517"/>
    </source>
</evidence>
<proteinExistence type="inferred from homology"/>
<evidence type="ECO:0000313" key="10">
    <source>
        <dbReference type="Proteomes" id="UP000815325"/>
    </source>
</evidence>
<sequence length="808" mass="84821">MPPPFPFGPPLFPPTVEDPFSLPPVHPYLLSCGPLAMEWQQVFDSTQGELVFFHLPSGTIQQVPPLEGFVPVQLQQEADIARTAMAMHWQAQAGADAAAQHAQHTAATAAAAAAAAATLVPERDGPEAQGPAAAAGAAAAASPAPVAAAAAPAVVREWGAEEPGGAGSMALDAAPQHRFVRGAIDVSALEGSMQQPSQPPPSLHLPQVHWDGTAGIRGGQSGIGALASDQLLAPLATAPSASPPPGSLPPPPPSLHPPPFPAVLQPPTPVGLLAQTRAHAESLHERSQVVPPAPSLVPPHAAYRSSSGSPGAQPTTSTSSGTGSSRKTLPPGFVTPPPQPRPRPETTGMLPSLPRQGGIHTYFESTDSMSGGHTSAAAGVSSAPQGSVHGVDGVQGSGTAEMACGVQAKLGEVTSKLQYFAEAEETGEEVAGAIQGIQTVGHEGAQEVRAERVLTRGKKQKKKRWPEVQGDDASEAREAALKKAMAATMALLPDGEQEESERVVMDPSLAAYVRSILPRNVAKYWLQRYSLFTKYDEGIQLDTEGLWCAGNAIQLTKDFSVVYAVEISKRRADMARNNAEVYGVGSQVEVLCTDFFKAAPLLFAEAIFVSPPWGGPKYKWCETFEVLETVEGMAFSIKHLVLTALDVVRRSTTFPASHPRNAAGHQQRQPSLLEASGSKLCAGVRSLLAAAASSLPTLPMHPSPPPIPRFVSGTFDLASLEAKRSQEPPLPTPTQHMASASSRHAPPTSLHLASGATKCTTQGVVAVFLPRNTDLKQLESLVPEGKVWHVERNYVNGRLKGVSFYCFS</sequence>
<dbReference type="InterPro" id="IPR019012">
    <property type="entry name" value="RNA_cap_Gua-N2-MeTrfase"/>
</dbReference>
<keyword evidence="10" id="KW-1185">Reference proteome</keyword>
<evidence type="ECO:0000256" key="2">
    <source>
        <dbReference type="ARBA" id="ARBA00025783"/>
    </source>
</evidence>
<evidence type="ECO:0000256" key="7">
    <source>
        <dbReference type="ARBA" id="ARBA00049790"/>
    </source>
</evidence>
<feature type="region of interest" description="Disordered" evidence="8">
    <location>
        <begin position="236"/>
        <end position="354"/>
    </location>
</feature>
<dbReference type="EMBL" id="MU069956">
    <property type="protein sequence ID" value="KAF5831331.1"/>
    <property type="molecule type" value="Genomic_DNA"/>
</dbReference>
<dbReference type="PANTHER" id="PTHR14741">
    <property type="entry name" value="S-ADENOSYLMETHIONINE-DEPENDENT METHYLTRANSFERASE RELATED"/>
    <property type="match status" value="1"/>
</dbReference>
<accession>A0ABQ7G9Q4</accession>
<comment type="catalytic activity">
    <reaction evidence="6">
        <text>a 5'-end (N(7)-methyl 5'-triphosphoguanosine)-ribonucleoside in snRNA + S-adenosyl-L-methionine = a 5'-end (N(2),N(7)-dimethyl 5'-triphosphoguanosine)-ribonucleoside in snRNA + S-adenosyl-L-homocysteine + H(+)</text>
        <dbReference type="Rhea" id="RHEA:78471"/>
        <dbReference type="Rhea" id="RHEA-COMP:19085"/>
        <dbReference type="Rhea" id="RHEA-COMP:19087"/>
        <dbReference type="ChEBI" id="CHEBI:15378"/>
        <dbReference type="ChEBI" id="CHEBI:57856"/>
        <dbReference type="ChEBI" id="CHEBI:59789"/>
        <dbReference type="ChEBI" id="CHEBI:156461"/>
        <dbReference type="ChEBI" id="CHEBI:172880"/>
    </reaction>
    <physiologicalReaction direction="left-to-right" evidence="6">
        <dbReference type="Rhea" id="RHEA:78472"/>
    </physiologicalReaction>
</comment>
<dbReference type="InterPro" id="IPR029063">
    <property type="entry name" value="SAM-dependent_MTases_sf"/>
</dbReference>
<feature type="compositionally biased region" description="Low complexity" evidence="8">
    <location>
        <begin position="305"/>
        <end position="332"/>
    </location>
</feature>
<keyword evidence="9" id="KW-0489">Methyltransferase</keyword>
<evidence type="ECO:0000256" key="6">
    <source>
        <dbReference type="ARBA" id="ARBA00049075"/>
    </source>
</evidence>
<feature type="non-terminal residue" evidence="9">
    <location>
        <position position="1"/>
    </location>
</feature>
<feature type="compositionally biased region" description="Polar residues" evidence="8">
    <location>
        <begin position="733"/>
        <end position="742"/>
    </location>
</feature>
<feature type="compositionally biased region" description="Pro residues" evidence="8">
    <location>
        <begin position="241"/>
        <end position="269"/>
    </location>
</feature>
<dbReference type="PANTHER" id="PTHR14741:SF32">
    <property type="entry name" value="TRIMETHYLGUANOSINE SYNTHASE"/>
    <property type="match status" value="1"/>
</dbReference>
<comment type="catalytic activity">
    <reaction evidence="4">
        <text>a 5'-end (N(7)-methyl 5'-triphosphoguanosine)-ribonucleoside in snoRNA + S-adenosyl-L-methionine = a 5'-end (N(2),N(7)-dimethyl 5'-triphosphoguanosine)-ribonucleoside in snoRNA + S-adenosyl-L-homocysteine + H(+)</text>
        <dbReference type="Rhea" id="RHEA:78475"/>
        <dbReference type="Rhea" id="RHEA-COMP:19086"/>
        <dbReference type="Rhea" id="RHEA-COMP:19088"/>
        <dbReference type="ChEBI" id="CHEBI:15378"/>
        <dbReference type="ChEBI" id="CHEBI:57856"/>
        <dbReference type="ChEBI" id="CHEBI:59789"/>
        <dbReference type="ChEBI" id="CHEBI:156461"/>
        <dbReference type="ChEBI" id="CHEBI:172880"/>
    </reaction>
    <physiologicalReaction direction="left-to-right" evidence="4">
        <dbReference type="Rhea" id="RHEA:78476"/>
    </physiologicalReaction>
</comment>
<comment type="catalytic activity">
    <reaction evidence="5">
        <text>a 5'-end (N(2),N(7)-dimethyl 5'-triphosphoguanosine)-ribonucleoside in snRNA + S-adenosyl-L-methionine = a 5'-end (N(2),N(2),N(7)-trimethyl 5'-triphosphoguanosine)-ribonucleoside in snRNA + S-adenosyl-L-homocysteine + H(+)</text>
        <dbReference type="Rhea" id="RHEA:78479"/>
        <dbReference type="Rhea" id="RHEA-COMP:19087"/>
        <dbReference type="Rhea" id="RHEA-COMP:19089"/>
        <dbReference type="ChEBI" id="CHEBI:15378"/>
        <dbReference type="ChEBI" id="CHEBI:57856"/>
        <dbReference type="ChEBI" id="CHEBI:59789"/>
        <dbReference type="ChEBI" id="CHEBI:167623"/>
        <dbReference type="ChEBI" id="CHEBI:172880"/>
    </reaction>
    <physiologicalReaction direction="left-to-right" evidence="5">
        <dbReference type="Rhea" id="RHEA:78480"/>
    </physiologicalReaction>
</comment>
<dbReference type="Proteomes" id="UP000815325">
    <property type="component" value="Unassembled WGS sequence"/>
</dbReference>
<comment type="caution">
    <text evidence="9">The sequence shown here is derived from an EMBL/GenBank/DDBJ whole genome shotgun (WGS) entry which is preliminary data.</text>
</comment>
<evidence type="ECO:0000256" key="4">
    <source>
        <dbReference type="ARBA" id="ARBA00048740"/>
    </source>
</evidence>
<evidence type="ECO:0000256" key="8">
    <source>
        <dbReference type="SAM" id="MobiDB-lite"/>
    </source>
</evidence>
<dbReference type="Gene3D" id="3.40.50.150">
    <property type="entry name" value="Vaccinia Virus protein VP39"/>
    <property type="match status" value="2"/>
</dbReference>
<dbReference type="SUPFAM" id="SSF53335">
    <property type="entry name" value="S-adenosyl-L-methionine-dependent methyltransferases"/>
    <property type="match status" value="1"/>
</dbReference>
<dbReference type="GO" id="GO:0032259">
    <property type="term" value="P:methylation"/>
    <property type="evidence" value="ECO:0007669"/>
    <property type="project" value="UniProtKB-KW"/>
</dbReference>
<feature type="region of interest" description="Disordered" evidence="8">
    <location>
        <begin position="190"/>
        <end position="222"/>
    </location>
</feature>
<gene>
    <name evidence="9" type="ORF">DUNSADRAFT_13270</name>
</gene>
<comment type="similarity">
    <text evidence="2">Belongs to the methyltransferase superfamily. Trimethylguanosine synthase family.</text>
</comment>
<keyword evidence="9" id="KW-0808">Transferase</keyword>